<gene>
    <name evidence="1" type="ORF">DVW87_10880</name>
</gene>
<dbReference type="EMBL" id="QQNB01000002">
    <property type="protein sequence ID" value="RDE05706.1"/>
    <property type="molecule type" value="Genomic_DNA"/>
</dbReference>
<dbReference type="RefSeq" id="WP_114687775.1">
    <property type="nucleotide sequence ID" value="NZ_QQNB01000002.1"/>
</dbReference>
<proteinExistence type="predicted"/>
<comment type="caution">
    <text evidence="1">The sequence shown here is derived from an EMBL/GenBank/DDBJ whole genome shotgun (WGS) entry which is preliminary data.</text>
</comment>
<sequence length="100" mass="10734">MIEMAGLSAEELAFMGSPEGEAAIARARRDHELRTRSQPDALGWSIGHVAAAVRAGYLERQRQQFAAATEQAGADYRNGELVALRALRNEAAAAGGRNVR</sequence>
<dbReference type="Proteomes" id="UP000253918">
    <property type="component" value="Unassembled WGS sequence"/>
</dbReference>
<organism evidence="1 2">
    <name type="scientific">Sphingomonas aracearum</name>
    <dbReference type="NCBI Taxonomy" id="2283317"/>
    <lineage>
        <taxon>Bacteria</taxon>
        <taxon>Pseudomonadati</taxon>
        <taxon>Pseudomonadota</taxon>
        <taxon>Alphaproteobacteria</taxon>
        <taxon>Sphingomonadales</taxon>
        <taxon>Sphingomonadaceae</taxon>
        <taxon>Sphingomonas</taxon>
    </lineage>
</organism>
<accession>A0A369VTG9</accession>
<keyword evidence="2" id="KW-1185">Reference proteome</keyword>
<evidence type="ECO:0000313" key="1">
    <source>
        <dbReference type="EMBL" id="RDE05706.1"/>
    </source>
</evidence>
<evidence type="ECO:0000313" key="2">
    <source>
        <dbReference type="Proteomes" id="UP000253918"/>
    </source>
</evidence>
<reference evidence="1 2" key="1">
    <citation type="submission" date="2018-07" db="EMBL/GenBank/DDBJ databases">
        <title>a novel species of Sphingomonas isolated from the rhizosphere soil of Araceae plant.</title>
        <authorList>
            <person name="Zhiyong W."/>
            <person name="Qinglan Z."/>
            <person name="Zhiwei F."/>
            <person name="Ding X."/>
            <person name="Gejiao W."/>
            <person name="Shixue Z."/>
        </authorList>
    </citation>
    <scope>NUCLEOTIDE SEQUENCE [LARGE SCALE GENOMIC DNA]</scope>
    <source>
        <strain evidence="1 2">WZY 27</strain>
    </source>
</reference>
<dbReference type="AlphaFoldDB" id="A0A369VTG9"/>
<name>A0A369VTG9_9SPHN</name>
<protein>
    <submittedName>
        <fullName evidence="1">Uncharacterized protein</fullName>
    </submittedName>
</protein>